<feature type="chain" id="PRO_5028935431" evidence="9">
    <location>
        <begin position="27"/>
        <end position="1131"/>
    </location>
</feature>
<feature type="signal peptide" evidence="9">
    <location>
        <begin position="1"/>
        <end position="26"/>
    </location>
</feature>
<dbReference type="InterPro" id="IPR051417">
    <property type="entry name" value="SDr/BOS_complex"/>
</dbReference>
<evidence type="ECO:0000256" key="9">
    <source>
        <dbReference type="SAM" id="SignalP"/>
    </source>
</evidence>
<evidence type="ECO:0000256" key="6">
    <source>
        <dbReference type="ARBA" id="ARBA00023136"/>
    </source>
</evidence>
<evidence type="ECO:0000256" key="8">
    <source>
        <dbReference type="SAM" id="Phobius"/>
    </source>
</evidence>
<evidence type="ECO:0000313" key="15">
    <source>
        <dbReference type="Proteomes" id="UP000492821"/>
    </source>
</evidence>
<dbReference type="Proteomes" id="UP000492821">
    <property type="component" value="Unassembled WGS sequence"/>
</dbReference>
<evidence type="ECO:0000256" key="5">
    <source>
        <dbReference type="ARBA" id="ARBA00022989"/>
    </source>
</evidence>
<feature type="domain" description="NOMO second beta-sandwich" evidence="12">
    <location>
        <begin position="120"/>
        <end position="204"/>
    </location>
</feature>
<dbReference type="SUPFAM" id="SSF49478">
    <property type="entry name" value="Cna protein B-type domain"/>
    <property type="match status" value="1"/>
</dbReference>
<dbReference type="Pfam" id="PF23194">
    <property type="entry name" value="NOMO_5th"/>
    <property type="match status" value="1"/>
</dbReference>
<feature type="transmembrane region" description="Helical" evidence="8">
    <location>
        <begin position="1064"/>
        <end position="1081"/>
    </location>
</feature>
<keyword evidence="6 8" id="KW-0472">Membrane</keyword>
<keyword evidence="5 8" id="KW-1133">Transmembrane helix</keyword>
<dbReference type="GO" id="GO:0005789">
    <property type="term" value="C:endoplasmic reticulum membrane"/>
    <property type="evidence" value="ECO:0007669"/>
    <property type="project" value="UniProtKB-SubCell"/>
</dbReference>
<evidence type="ECO:0000256" key="7">
    <source>
        <dbReference type="SAM" id="MobiDB-lite"/>
    </source>
</evidence>
<feature type="region of interest" description="Disordered" evidence="7">
    <location>
        <begin position="1110"/>
        <end position="1131"/>
    </location>
</feature>
<dbReference type="AlphaFoldDB" id="A0A7E4W2T9"/>
<feature type="domain" description="NOMO-like ninth beta-sandwich" evidence="11">
    <location>
        <begin position="711"/>
        <end position="779"/>
    </location>
</feature>
<dbReference type="InterPro" id="IPR056190">
    <property type="entry name" value="NOMO_5th"/>
</dbReference>
<keyword evidence="4" id="KW-0256">Endoplasmic reticulum</keyword>
<keyword evidence="3 9" id="KW-0732">Signal</keyword>
<feature type="domain" description="NOMO seventh transthyretin-like" evidence="13">
    <location>
        <begin position="554"/>
        <end position="620"/>
    </location>
</feature>
<sequence>MASRVTTMASIAAALTLLCLLQTSLADVISCGGFVKTLEGVDKSKIRVRLLTSEGNQKRETECNPVTGYYMIPIYNKGTYKFQVVAPDGYIFEDDQRQYVIDGKTDPCTAGGDINFQQIGYTISGKVVTGDAAGPSGFKLGLYTPDGKLVSKVDTDASGNYRFNAAPGKYVVYNVDDGAQCIERGKVPVVVTNAPVVVQPDITISGHLLTVRVRDEKGNKLSGATVKLFTKKLINNANDGLVGKQVTGGYVYTAKTSASGASDFPCLPPGEYVITPSFAANGVSFSFEPTSNTFTMKSENSEVVFAVSGFSTAGAVKAAGKPIVGASVLLNGKVVAETDAQGSYQLKNVKSGSVKLTAQKKDLEFTTHSIELTPSKPALPVIEVAKVSVCGIVHVDQNQLRGASISYKSSTGSIQTASVDDRGSFCFAVAPGKYEVRAVGVPPVTPEVFNVDVAAVPVHNVFFTQFKAKVDVSIQTLAGFSGYEVVLTSDQGKIVGTQPAASKVQFVDVPPGGYSLSVKGTPSCWEKEELQFQIRDSDVSNVHFKQTGYKIVVNTDYPVSLSWTSASKKNGGVQINPKESSFCVPFAEEYTATLLACHVFDQPTFKFSAPSTVPIKLVAKEARVTVLAKTPTKANENFKLLIRSDGHSDETVQSVITDGSQKFTFKVDLARAGSSLYLTPKSATYLFEPANLDVQFDGNCNEGNLVFNAKKGEFIQGKVQPFVDDVTVIATKKSDPSTILSVGTENSGSFSIGPLENAADYDLEVEKEGYKFIREAGNVYKAVKLSELRVKFIDSVTKEPLGEVLASISGIDNYRSNKVIGASGTQNYIGLRPGEYYIVGHLQEYVFENTPVKIVVKEGEIVTATLEGKRFAYSVFGKLTYLDGQAIPNVRIEALSRQCGNLQEDDVTKEDGSYRIRGLKADCEYKITPKPDNQANLPYPPFVNTVVKKEDRRNVNFMISRAVVPLDIFGKINFPTSASQPLSTKVSLWSQKQRIQTVNVIKPDQLFIFSVPYHLGDAYTVIVEDPKTKKIHTVELDFTVNNTVTSLSIDVTERRKSSDVTISFNNYIGIVLFGILVFAVLQPEKVRPIFDKLIVQGRTLKTIVESTTNSNQYAETSEQDSNVRHRKSRKN</sequence>
<name>A0A7E4W2T9_PANRE</name>
<reference evidence="16" key="2">
    <citation type="submission" date="2020-10" db="UniProtKB">
        <authorList>
            <consortium name="WormBaseParasite"/>
        </authorList>
    </citation>
    <scope>IDENTIFICATION</scope>
</reference>
<dbReference type="Pfam" id="PF22898">
    <property type="entry name" value="NOMO1-like_1st"/>
    <property type="match status" value="1"/>
</dbReference>
<feature type="domain" description="NOMO-like N-terminal beta-sandwich" evidence="10">
    <location>
        <begin position="32"/>
        <end position="116"/>
    </location>
</feature>
<organism evidence="15 16">
    <name type="scientific">Panagrellus redivivus</name>
    <name type="common">Microworm</name>
    <dbReference type="NCBI Taxonomy" id="6233"/>
    <lineage>
        <taxon>Eukaryota</taxon>
        <taxon>Metazoa</taxon>
        <taxon>Ecdysozoa</taxon>
        <taxon>Nematoda</taxon>
        <taxon>Chromadorea</taxon>
        <taxon>Rhabditida</taxon>
        <taxon>Tylenchina</taxon>
        <taxon>Panagrolaimomorpha</taxon>
        <taxon>Panagrolaimoidea</taxon>
        <taxon>Panagrolaimidae</taxon>
        <taxon>Panagrellus</taxon>
    </lineage>
</organism>
<protein>
    <submittedName>
        <fullName evidence="16">Carboxypeptidase regulatory-like domain-containing protein</fullName>
    </submittedName>
</protein>
<evidence type="ECO:0000256" key="4">
    <source>
        <dbReference type="ARBA" id="ARBA00022824"/>
    </source>
</evidence>
<evidence type="ECO:0000259" key="13">
    <source>
        <dbReference type="Pfam" id="PF23141"/>
    </source>
</evidence>
<dbReference type="PANTHER" id="PTHR23303:SF14">
    <property type="entry name" value="BOS COMPLEX SUBUNIT NOMO1-RELATED"/>
    <property type="match status" value="1"/>
</dbReference>
<evidence type="ECO:0000259" key="10">
    <source>
        <dbReference type="Pfam" id="PF22898"/>
    </source>
</evidence>
<comment type="subcellular location">
    <subcellularLocation>
        <location evidence="1">Endoplasmic reticulum membrane</location>
        <topology evidence="1">Single-pass type I membrane protein</topology>
    </subcellularLocation>
</comment>
<evidence type="ECO:0000259" key="14">
    <source>
        <dbReference type="Pfam" id="PF23194"/>
    </source>
</evidence>
<accession>A0A7E4W2T9</accession>
<reference evidence="15" key="1">
    <citation type="journal article" date="2013" name="Genetics">
        <title>The draft genome and transcriptome of Panagrellus redivivus are shaped by the harsh demands of a free-living lifestyle.</title>
        <authorList>
            <person name="Srinivasan J."/>
            <person name="Dillman A.R."/>
            <person name="Macchietto M.G."/>
            <person name="Heikkinen L."/>
            <person name="Lakso M."/>
            <person name="Fracchia K.M."/>
            <person name="Antoshechkin I."/>
            <person name="Mortazavi A."/>
            <person name="Wong G."/>
            <person name="Sternberg P.W."/>
        </authorList>
    </citation>
    <scope>NUCLEOTIDE SEQUENCE [LARGE SCALE GENOMIC DNA]</scope>
    <source>
        <strain evidence="15">MT8872</strain>
    </source>
</reference>
<dbReference type="Gene3D" id="2.60.40.10">
    <property type="entry name" value="Immunoglobulins"/>
    <property type="match status" value="1"/>
</dbReference>
<dbReference type="InterPro" id="IPR055073">
    <property type="entry name" value="NOMO1-like_9th"/>
</dbReference>
<keyword evidence="15" id="KW-1185">Reference proteome</keyword>
<feature type="domain" description="NOMO fifth transthyretin-like" evidence="14">
    <location>
        <begin position="388"/>
        <end position="463"/>
    </location>
</feature>
<dbReference type="Gene3D" id="2.60.40.1120">
    <property type="entry name" value="Carboxypeptidase-like, regulatory domain"/>
    <property type="match status" value="1"/>
</dbReference>
<dbReference type="SUPFAM" id="SSF49452">
    <property type="entry name" value="Starch-binding domain-like"/>
    <property type="match status" value="2"/>
</dbReference>
<dbReference type="InterPro" id="IPR056319">
    <property type="entry name" value="NOMO_7th"/>
</dbReference>
<dbReference type="PANTHER" id="PTHR23303">
    <property type="entry name" value="CARBOXYPEPTIDASE REGULATORY REGION-CONTAINING"/>
    <property type="match status" value="1"/>
</dbReference>
<dbReference type="Pfam" id="PF23141">
    <property type="entry name" value="Ig_NOMO"/>
    <property type="match status" value="1"/>
</dbReference>
<evidence type="ECO:0000259" key="11">
    <source>
        <dbReference type="Pfam" id="PF22902"/>
    </source>
</evidence>
<dbReference type="WBParaSite" id="Pan_g5780.t1">
    <property type="protein sequence ID" value="Pan_g5780.t1"/>
    <property type="gene ID" value="Pan_g5780"/>
</dbReference>
<feature type="compositionally biased region" description="Polar residues" evidence="7">
    <location>
        <begin position="1110"/>
        <end position="1120"/>
    </location>
</feature>
<dbReference type="Pfam" id="PF22902">
    <property type="entry name" value="NOMO1-like_9th"/>
    <property type="match status" value="1"/>
</dbReference>
<dbReference type="InterPro" id="IPR055075">
    <property type="entry name" value="NOMO-like_N"/>
</dbReference>
<dbReference type="InterPro" id="IPR013783">
    <property type="entry name" value="Ig-like_fold"/>
</dbReference>
<dbReference type="Pfam" id="PF22904">
    <property type="entry name" value="NOMO1-like_2nd"/>
    <property type="match status" value="1"/>
</dbReference>
<keyword evidence="2 8" id="KW-0812">Transmembrane</keyword>
<evidence type="ECO:0000256" key="1">
    <source>
        <dbReference type="ARBA" id="ARBA00004115"/>
    </source>
</evidence>
<evidence type="ECO:0000313" key="16">
    <source>
        <dbReference type="WBParaSite" id="Pan_g5780.t1"/>
    </source>
</evidence>
<dbReference type="InterPro" id="IPR013784">
    <property type="entry name" value="Carb-bd-like_fold"/>
</dbReference>
<evidence type="ECO:0000256" key="2">
    <source>
        <dbReference type="ARBA" id="ARBA00022692"/>
    </source>
</evidence>
<dbReference type="GO" id="GO:0030246">
    <property type="term" value="F:carbohydrate binding"/>
    <property type="evidence" value="ECO:0007669"/>
    <property type="project" value="InterPro"/>
</dbReference>
<evidence type="ECO:0000256" key="3">
    <source>
        <dbReference type="ARBA" id="ARBA00022729"/>
    </source>
</evidence>
<dbReference type="InterPro" id="IPR055074">
    <property type="entry name" value="NOMO1-3_2nd"/>
</dbReference>
<proteinExistence type="predicted"/>
<evidence type="ECO:0000259" key="12">
    <source>
        <dbReference type="Pfam" id="PF22904"/>
    </source>
</evidence>